<reference evidence="5 6" key="1">
    <citation type="submission" date="2018-01" db="EMBL/GenBank/DDBJ databases">
        <title>The draft genome sequence of Cohaesibacter sp. H1304.</title>
        <authorList>
            <person name="Wang N.-N."/>
            <person name="Du Z.-J."/>
        </authorList>
    </citation>
    <scope>NUCLEOTIDE SEQUENCE [LARGE SCALE GENOMIC DNA]</scope>
    <source>
        <strain evidence="5 6">H1304</strain>
    </source>
</reference>
<organism evidence="5 6">
    <name type="scientific">Cohaesibacter celericrescens</name>
    <dbReference type="NCBI Taxonomy" id="2067669"/>
    <lineage>
        <taxon>Bacteria</taxon>
        <taxon>Pseudomonadati</taxon>
        <taxon>Pseudomonadota</taxon>
        <taxon>Alphaproteobacteria</taxon>
        <taxon>Hyphomicrobiales</taxon>
        <taxon>Cohaesibacteraceae</taxon>
    </lineage>
</organism>
<dbReference type="SUPFAM" id="SSF53822">
    <property type="entry name" value="Periplasmic binding protein-like I"/>
    <property type="match status" value="1"/>
</dbReference>
<dbReference type="CDD" id="cd01392">
    <property type="entry name" value="HTH_LacI"/>
    <property type="match status" value="1"/>
</dbReference>
<keyword evidence="3" id="KW-0804">Transcription</keyword>
<evidence type="ECO:0000313" key="5">
    <source>
        <dbReference type="EMBL" id="PLW76005.1"/>
    </source>
</evidence>
<sequence length="340" mass="37246">MALKRPTLKTISELSGFAVTTVSRALSDGPEIGAETKKKVRKIADDIGYVRNRSGVGLVTGKSNVISLILSADHDVIDDHTGRLIASIARHLQGTLYHMNIVTYATQTQRLEVVKHVVETRSADAVILSQIEPDDQRIAYLLERQFPFVAYGRSNWKEQHAFFDFDNIAFGTQAARILIEKGRKRLLFISPPDNLSYSKDIYKGIEQGLLASDARVEILEGASSHDGNEAMRKALVQRFSQPGTLDGIIAPSTSSAVVSIAALEQSGLVLGKDVDIFAKEASPYLQYIRKEVMSVYENLTLAGEFLAKAALQAIDDPAAPPMHRLELSGDHLSDSECNPV</sequence>
<protein>
    <submittedName>
        <fullName evidence="5">Transcriptional regulator</fullName>
    </submittedName>
</protein>
<keyword evidence="2" id="KW-0238">DNA-binding</keyword>
<keyword evidence="1" id="KW-0805">Transcription regulation</keyword>
<evidence type="ECO:0000256" key="3">
    <source>
        <dbReference type="ARBA" id="ARBA00023163"/>
    </source>
</evidence>
<name>A0A2N5XNE8_9HYPH</name>
<proteinExistence type="predicted"/>
<dbReference type="OrthoDB" id="7325754at2"/>
<accession>A0A2N5XNE8</accession>
<dbReference type="Proteomes" id="UP000234881">
    <property type="component" value="Unassembled WGS sequence"/>
</dbReference>
<dbReference type="CDD" id="cd20009">
    <property type="entry name" value="PBP1_RafR-like"/>
    <property type="match status" value="1"/>
</dbReference>
<dbReference type="InterPro" id="IPR028082">
    <property type="entry name" value="Peripla_BP_I"/>
</dbReference>
<evidence type="ECO:0000256" key="1">
    <source>
        <dbReference type="ARBA" id="ARBA00023015"/>
    </source>
</evidence>
<gene>
    <name evidence="5" type="ORF">C0081_18085</name>
</gene>
<keyword evidence="6" id="KW-1185">Reference proteome</keyword>
<dbReference type="RefSeq" id="WP_101535247.1">
    <property type="nucleotide sequence ID" value="NZ_PKUQ01000042.1"/>
</dbReference>
<dbReference type="PROSITE" id="PS50932">
    <property type="entry name" value="HTH_LACI_2"/>
    <property type="match status" value="1"/>
</dbReference>
<dbReference type="GO" id="GO:0003700">
    <property type="term" value="F:DNA-binding transcription factor activity"/>
    <property type="evidence" value="ECO:0007669"/>
    <property type="project" value="TreeGrafter"/>
</dbReference>
<dbReference type="InterPro" id="IPR010982">
    <property type="entry name" value="Lambda_DNA-bd_dom_sf"/>
</dbReference>
<dbReference type="SUPFAM" id="SSF47413">
    <property type="entry name" value="lambda repressor-like DNA-binding domains"/>
    <property type="match status" value="1"/>
</dbReference>
<comment type="caution">
    <text evidence="5">The sequence shown here is derived from an EMBL/GenBank/DDBJ whole genome shotgun (WGS) entry which is preliminary data.</text>
</comment>
<dbReference type="Pfam" id="PF00356">
    <property type="entry name" value="LacI"/>
    <property type="match status" value="1"/>
</dbReference>
<dbReference type="GO" id="GO:0000976">
    <property type="term" value="F:transcription cis-regulatory region binding"/>
    <property type="evidence" value="ECO:0007669"/>
    <property type="project" value="TreeGrafter"/>
</dbReference>
<dbReference type="AlphaFoldDB" id="A0A2N5XNE8"/>
<dbReference type="PANTHER" id="PTHR30146">
    <property type="entry name" value="LACI-RELATED TRANSCRIPTIONAL REPRESSOR"/>
    <property type="match status" value="1"/>
</dbReference>
<evidence type="ECO:0000256" key="2">
    <source>
        <dbReference type="ARBA" id="ARBA00023125"/>
    </source>
</evidence>
<dbReference type="Gene3D" id="3.40.50.2300">
    <property type="match status" value="2"/>
</dbReference>
<dbReference type="Pfam" id="PF13407">
    <property type="entry name" value="Peripla_BP_4"/>
    <property type="match status" value="1"/>
</dbReference>
<dbReference type="InterPro" id="IPR025997">
    <property type="entry name" value="SBP_2_dom"/>
</dbReference>
<dbReference type="EMBL" id="PKUQ01000042">
    <property type="protein sequence ID" value="PLW76005.1"/>
    <property type="molecule type" value="Genomic_DNA"/>
</dbReference>
<dbReference type="SMART" id="SM00354">
    <property type="entry name" value="HTH_LACI"/>
    <property type="match status" value="1"/>
</dbReference>
<dbReference type="PANTHER" id="PTHR30146:SF109">
    <property type="entry name" value="HTH-TYPE TRANSCRIPTIONAL REGULATOR GALS"/>
    <property type="match status" value="1"/>
</dbReference>
<feature type="domain" description="HTH lacI-type" evidence="4">
    <location>
        <begin position="6"/>
        <end position="60"/>
    </location>
</feature>
<dbReference type="Gene3D" id="1.10.260.40">
    <property type="entry name" value="lambda repressor-like DNA-binding domains"/>
    <property type="match status" value="1"/>
</dbReference>
<evidence type="ECO:0000259" key="4">
    <source>
        <dbReference type="PROSITE" id="PS50932"/>
    </source>
</evidence>
<evidence type="ECO:0000313" key="6">
    <source>
        <dbReference type="Proteomes" id="UP000234881"/>
    </source>
</evidence>
<dbReference type="InterPro" id="IPR000843">
    <property type="entry name" value="HTH_LacI"/>
</dbReference>